<reference evidence="3" key="1">
    <citation type="journal article" date="2019" name="Int. J. Syst. Evol. Microbiol.">
        <title>The Global Catalogue of Microorganisms (GCM) 10K type strain sequencing project: providing services to taxonomists for standard genome sequencing and annotation.</title>
        <authorList>
            <consortium name="The Broad Institute Genomics Platform"/>
            <consortium name="The Broad Institute Genome Sequencing Center for Infectious Disease"/>
            <person name="Wu L."/>
            <person name="Ma J."/>
        </authorList>
    </citation>
    <scope>NUCLEOTIDE SEQUENCE [LARGE SCALE GENOMIC DNA]</scope>
    <source>
        <strain evidence="3">CGMCC 1.13681</strain>
    </source>
</reference>
<evidence type="ECO:0000256" key="1">
    <source>
        <dbReference type="SAM" id="MobiDB-lite"/>
    </source>
</evidence>
<evidence type="ECO:0000313" key="2">
    <source>
        <dbReference type="EMBL" id="MFC7217930.1"/>
    </source>
</evidence>
<accession>A0ABW2GAU4</accession>
<protein>
    <submittedName>
        <fullName evidence="2">Uncharacterized protein</fullName>
    </submittedName>
</protein>
<name>A0ABW2GAU4_9ACTN</name>
<dbReference type="Proteomes" id="UP001596413">
    <property type="component" value="Unassembled WGS sequence"/>
</dbReference>
<gene>
    <name evidence="2" type="ORF">ACFQLX_07075</name>
</gene>
<dbReference type="EMBL" id="JBHSZO010000008">
    <property type="protein sequence ID" value="MFC7217930.1"/>
    <property type="molecule type" value="Genomic_DNA"/>
</dbReference>
<sequence>MLARLRQARHFADVDLVELADGLPTALVELRRAAGRDLGDFFSFNLDDPRSLVQGVEILSGCRCEGFWNPDSAAWDDGEPEGPAVRTAADGGERDQD</sequence>
<comment type="caution">
    <text evidence="2">The sequence shown here is derived from an EMBL/GenBank/DDBJ whole genome shotgun (WGS) entry which is preliminary data.</text>
</comment>
<dbReference type="RefSeq" id="WP_386413173.1">
    <property type="nucleotide sequence ID" value="NZ_JBHSZO010000008.1"/>
</dbReference>
<evidence type="ECO:0000313" key="3">
    <source>
        <dbReference type="Proteomes" id="UP001596413"/>
    </source>
</evidence>
<organism evidence="2 3">
    <name type="scientific">Streptomyces polyrhachis</name>
    <dbReference type="NCBI Taxonomy" id="1282885"/>
    <lineage>
        <taxon>Bacteria</taxon>
        <taxon>Bacillati</taxon>
        <taxon>Actinomycetota</taxon>
        <taxon>Actinomycetes</taxon>
        <taxon>Kitasatosporales</taxon>
        <taxon>Streptomycetaceae</taxon>
        <taxon>Streptomyces</taxon>
    </lineage>
</organism>
<proteinExistence type="predicted"/>
<feature type="region of interest" description="Disordered" evidence="1">
    <location>
        <begin position="72"/>
        <end position="97"/>
    </location>
</feature>
<keyword evidence="3" id="KW-1185">Reference proteome</keyword>